<reference evidence="2 3" key="1">
    <citation type="submission" date="2018-06" db="EMBL/GenBank/DDBJ databases">
        <authorList>
            <consortium name="Pathogen Informatics"/>
            <person name="Doyle S."/>
        </authorList>
    </citation>
    <scope>NUCLEOTIDE SEQUENCE [LARGE SCALE GENOMIC DNA]</scope>
    <source>
        <strain evidence="2 3">NCTC10526</strain>
    </source>
</reference>
<sequence length="63" mass="7104">MLRSNRPFNRTQSKSKQQAGLLNRIFKNYSTILIVSTATIILIPPTCQQKPVMAMDKLQGAEL</sequence>
<gene>
    <name evidence="2" type="ORF">NCTC10526_02456</name>
</gene>
<keyword evidence="1" id="KW-1133">Transmembrane helix</keyword>
<dbReference type="STRING" id="1123034.GCA_000685805_00063"/>
<evidence type="ECO:0000313" key="2">
    <source>
        <dbReference type="EMBL" id="SUD92075.1"/>
    </source>
</evidence>
<organism evidence="2 3">
    <name type="scientific">Psychrobacter phenylpyruvicus</name>
    <dbReference type="NCBI Taxonomy" id="29432"/>
    <lineage>
        <taxon>Bacteria</taxon>
        <taxon>Pseudomonadati</taxon>
        <taxon>Pseudomonadota</taxon>
        <taxon>Gammaproteobacteria</taxon>
        <taxon>Moraxellales</taxon>
        <taxon>Moraxellaceae</taxon>
        <taxon>Psychrobacter</taxon>
    </lineage>
</organism>
<name>A0A379LPQ8_9GAMM</name>
<dbReference type="EMBL" id="UGVC01000001">
    <property type="protein sequence ID" value="SUD92075.1"/>
    <property type="molecule type" value="Genomic_DNA"/>
</dbReference>
<keyword evidence="1" id="KW-0812">Transmembrane</keyword>
<keyword evidence="3" id="KW-1185">Reference proteome</keyword>
<evidence type="ECO:0000313" key="3">
    <source>
        <dbReference type="Proteomes" id="UP000254123"/>
    </source>
</evidence>
<proteinExistence type="predicted"/>
<keyword evidence="1" id="KW-0472">Membrane</keyword>
<dbReference type="AlphaFoldDB" id="A0A379LPQ8"/>
<dbReference type="RefSeq" id="WP_028857758.1">
    <property type="nucleotide sequence ID" value="NZ_CAJHAQ010000001.1"/>
</dbReference>
<protein>
    <submittedName>
        <fullName evidence="2">Uncharacterized protein</fullName>
    </submittedName>
</protein>
<evidence type="ECO:0000256" key="1">
    <source>
        <dbReference type="SAM" id="Phobius"/>
    </source>
</evidence>
<dbReference type="Proteomes" id="UP000254123">
    <property type="component" value="Unassembled WGS sequence"/>
</dbReference>
<feature type="transmembrane region" description="Helical" evidence="1">
    <location>
        <begin position="21"/>
        <end position="43"/>
    </location>
</feature>
<accession>A0A379LPQ8</accession>